<evidence type="ECO:0000313" key="7">
    <source>
        <dbReference type="EMBL" id="KAF2749391.1"/>
    </source>
</evidence>
<evidence type="ECO:0000256" key="1">
    <source>
        <dbReference type="ARBA" id="ARBA00001973"/>
    </source>
</evidence>
<evidence type="ECO:0000313" key="8">
    <source>
        <dbReference type="Proteomes" id="UP000799440"/>
    </source>
</evidence>
<sequence length="261" mass="28097">MAPLSSLLPLLALVSLAAAHGAVHGIVVDGTWYPGWNAAMRYQNPIPAVAGWQADNLDNGFVTPSQFSSSDIVCHKAAKNGNAYVTARPGSKVTFQWNTWPESHKGPVFDYIASCNGDCMTVDKSQLLFTKFAEGAWISGNDPGVWVTDDLVKGNFSWTTTIPSNLAPGNYVIRHEIIALHAAGQSNGAQAYPQCINFRVEGSGTQTLSGGTAATSFYKASDPGILFNLYSKFSGYTIPGPPLQKNLVRREGEREHARDFA</sequence>
<dbReference type="OrthoDB" id="4849160at2759"/>
<dbReference type="PANTHER" id="PTHR33353:SF34">
    <property type="entry name" value="ENDO-BETA-1,4-GLUCANASE D"/>
    <property type="match status" value="1"/>
</dbReference>
<accession>A0A6A6VJL4</accession>
<keyword evidence="7" id="KW-0503">Monooxygenase</keyword>
<comment type="cofactor">
    <cofactor evidence="1">
        <name>Cu(2+)</name>
        <dbReference type="ChEBI" id="CHEBI:29036"/>
    </cofactor>
</comment>
<evidence type="ECO:0000256" key="2">
    <source>
        <dbReference type="ARBA" id="ARBA00004613"/>
    </source>
</evidence>
<dbReference type="InterPro" id="IPR049892">
    <property type="entry name" value="AA9"/>
</dbReference>
<feature type="signal peptide" evidence="5">
    <location>
        <begin position="1"/>
        <end position="25"/>
    </location>
</feature>
<reference evidence="7" key="1">
    <citation type="journal article" date="2020" name="Stud. Mycol.">
        <title>101 Dothideomycetes genomes: a test case for predicting lifestyles and emergence of pathogens.</title>
        <authorList>
            <person name="Haridas S."/>
            <person name="Albert R."/>
            <person name="Binder M."/>
            <person name="Bloem J."/>
            <person name="Labutti K."/>
            <person name="Salamov A."/>
            <person name="Andreopoulos B."/>
            <person name="Baker S."/>
            <person name="Barry K."/>
            <person name="Bills G."/>
            <person name="Bluhm B."/>
            <person name="Cannon C."/>
            <person name="Castanera R."/>
            <person name="Culley D."/>
            <person name="Daum C."/>
            <person name="Ezra D."/>
            <person name="Gonzalez J."/>
            <person name="Henrissat B."/>
            <person name="Kuo A."/>
            <person name="Liang C."/>
            <person name="Lipzen A."/>
            <person name="Lutzoni F."/>
            <person name="Magnuson J."/>
            <person name="Mondo S."/>
            <person name="Nolan M."/>
            <person name="Ohm R."/>
            <person name="Pangilinan J."/>
            <person name="Park H.-J."/>
            <person name="Ramirez L."/>
            <person name="Alfaro M."/>
            <person name="Sun H."/>
            <person name="Tritt A."/>
            <person name="Yoshinaga Y."/>
            <person name="Zwiers L.-H."/>
            <person name="Turgeon B."/>
            <person name="Goodwin S."/>
            <person name="Spatafora J."/>
            <person name="Crous P."/>
            <person name="Grigoriev I."/>
        </authorList>
    </citation>
    <scope>NUCLEOTIDE SEQUENCE</scope>
    <source>
        <strain evidence="7">CBS 119925</strain>
    </source>
</reference>
<evidence type="ECO:0000259" key="6">
    <source>
        <dbReference type="Pfam" id="PF03443"/>
    </source>
</evidence>
<evidence type="ECO:0000256" key="3">
    <source>
        <dbReference type="ARBA" id="ARBA00022525"/>
    </source>
</evidence>
<name>A0A6A6VJL4_9PLEO</name>
<comment type="subcellular location">
    <subcellularLocation>
        <location evidence="2">Secreted</location>
    </subcellularLocation>
</comment>
<evidence type="ECO:0000256" key="4">
    <source>
        <dbReference type="ARBA" id="ARBA00023157"/>
    </source>
</evidence>
<evidence type="ECO:0000256" key="5">
    <source>
        <dbReference type="SAM" id="SignalP"/>
    </source>
</evidence>
<keyword evidence="8" id="KW-1185">Reference proteome</keyword>
<feature type="chain" id="PRO_5025535270" evidence="5">
    <location>
        <begin position="26"/>
        <end position="261"/>
    </location>
</feature>
<dbReference type="GO" id="GO:0005576">
    <property type="term" value="C:extracellular region"/>
    <property type="evidence" value="ECO:0007669"/>
    <property type="project" value="UniProtKB-SubCell"/>
</dbReference>
<organism evidence="7 8">
    <name type="scientific">Sporormia fimetaria CBS 119925</name>
    <dbReference type="NCBI Taxonomy" id="1340428"/>
    <lineage>
        <taxon>Eukaryota</taxon>
        <taxon>Fungi</taxon>
        <taxon>Dikarya</taxon>
        <taxon>Ascomycota</taxon>
        <taxon>Pezizomycotina</taxon>
        <taxon>Dothideomycetes</taxon>
        <taxon>Pleosporomycetidae</taxon>
        <taxon>Pleosporales</taxon>
        <taxon>Sporormiaceae</taxon>
        <taxon>Sporormia</taxon>
    </lineage>
</organism>
<dbReference type="Proteomes" id="UP000799440">
    <property type="component" value="Unassembled WGS sequence"/>
</dbReference>
<dbReference type="Pfam" id="PF03443">
    <property type="entry name" value="AA9"/>
    <property type="match status" value="1"/>
</dbReference>
<dbReference type="Gene3D" id="2.70.50.70">
    <property type="match status" value="1"/>
</dbReference>
<keyword evidence="4" id="KW-1015">Disulfide bond</keyword>
<dbReference type="AlphaFoldDB" id="A0A6A6VJL4"/>
<keyword evidence="5" id="KW-0732">Signal</keyword>
<dbReference type="InterPro" id="IPR005103">
    <property type="entry name" value="AA9_LPMO"/>
</dbReference>
<keyword evidence="3" id="KW-0964">Secreted</keyword>
<protein>
    <submittedName>
        <fullName evidence="7">Lytic polysaccharide monooxygenase</fullName>
    </submittedName>
</protein>
<dbReference type="PANTHER" id="PTHR33353">
    <property type="entry name" value="PUTATIVE (AFU_ORTHOLOGUE AFUA_1G12560)-RELATED"/>
    <property type="match status" value="1"/>
</dbReference>
<feature type="domain" description="Auxiliary Activity family 9 catalytic" evidence="6">
    <location>
        <begin position="20"/>
        <end position="232"/>
    </location>
</feature>
<keyword evidence="7" id="KW-0560">Oxidoreductase</keyword>
<dbReference type="GO" id="GO:0004497">
    <property type="term" value="F:monooxygenase activity"/>
    <property type="evidence" value="ECO:0007669"/>
    <property type="project" value="UniProtKB-KW"/>
</dbReference>
<gene>
    <name evidence="7" type="ORF">M011DRAFT_475488</name>
</gene>
<dbReference type="CDD" id="cd21175">
    <property type="entry name" value="LPMO_AA9"/>
    <property type="match status" value="1"/>
</dbReference>
<dbReference type="EMBL" id="MU006566">
    <property type="protein sequence ID" value="KAF2749391.1"/>
    <property type="molecule type" value="Genomic_DNA"/>
</dbReference>
<proteinExistence type="predicted"/>